<accession>A0A6G3MF58</accession>
<keyword evidence="2 5" id="KW-0812">Transmembrane</keyword>
<dbReference type="InterPro" id="IPR013057">
    <property type="entry name" value="AA_transpt_TM"/>
</dbReference>
<evidence type="ECO:0000256" key="1">
    <source>
        <dbReference type="ARBA" id="ARBA00004370"/>
    </source>
</evidence>
<dbReference type="AlphaFoldDB" id="A0A6G3MF58"/>
<keyword evidence="4 5" id="KW-0472">Membrane</keyword>
<keyword evidence="3 5" id="KW-1133">Transmembrane helix</keyword>
<evidence type="ECO:0000256" key="5">
    <source>
        <dbReference type="SAM" id="Phobius"/>
    </source>
</evidence>
<dbReference type="GO" id="GO:0016020">
    <property type="term" value="C:membrane"/>
    <property type="evidence" value="ECO:0007669"/>
    <property type="project" value="UniProtKB-SubCell"/>
</dbReference>
<protein>
    <submittedName>
        <fullName evidence="7">Proton-coupled amino acid transporter 3 (Trinotate prediction)</fullName>
    </submittedName>
</protein>
<dbReference type="Pfam" id="PF01490">
    <property type="entry name" value="Aa_trans"/>
    <property type="match status" value="1"/>
</dbReference>
<feature type="transmembrane region" description="Helical" evidence="5">
    <location>
        <begin position="80"/>
        <end position="102"/>
    </location>
</feature>
<name>A0A6G3MF58_HENSL</name>
<organism evidence="7">
    <name type="scientific">Henneguya salminicola</name>
    <name type="common">Myxosporean</name>
    <dbReference type="NCBI Taxonomy" id="69463"/>
    <lineage>
        <taxon>Eukaryota</taxon>
        <taxon>Metazoa</taxon>
        <taxon>Cnidaria</taxon>
        <taxon>Myxozoa</taxon>
        <taxon>Myxosporea</taxon>
        <taxon>Bivalvulida</taxon>
        <taxon>Platysporina</taxon>
        <taxon>Myxobolidae</taxon>
        <taxon>Henneguya</taxon>
    </lineage>
</organism>
<feature type="domain" description="Amino acid transporter transmembrane" evidence="6">
    <location>
        <begin position="14"/>
        <end position="102"/>
    </location>
</feature>
<feature type="transmembrane region" description="Helical" evidence="5">
    <location>
        <begin position="45"/>
        <end position="68"/>
    </location>
</feature>
<evidence type="ECO:0000259" key="6">
    <source>
        <dbReference type="Pfam" id="PF01490"/>
    </source>
</evidence>
<evidence type="ECO:0000256" key="4">
    <source>
        <dbReference type="ARBA" id="ARBA00023136"/>
    </source>
</evidence>
<reference evidence="7" key="1">
    <citation type="submission" date="2018-11" db="EMBL/GenBank/DDBJ databases">
        <title>Henneguya salminicola genome and transcriptome.</title>
        <authorList>
            <person name="Yahalomi D."/>
            <person name="Atkinson S.D."/>
            <person name="Neuhof M."/>
            <person name="Chang E.S."/>
            <person name="Philippe H."/>
            <person name="Cartwright P."/>
            <person name="Bartholomew J.L."/>
            <person name="Huchon D."/>
        </authorList>
    </citation>
    <scope>NUCLEOTIDE SEQUENCE</scope>
    <source>
        <strain evidence="7">Hz1</strain>
        <tissue evidence="7">Whole</tissue>
    </source>
</reference>
<dbReference type="EMBL" id="GHBP01001160">
    <property type="protein sequence ID" value="NDJ92629.1"/>
    <property type="molecule type" value="Transcribed_RNA"/>
</dbReference>
<sequence>MKIIGEYLKLDLSKSNHTIIWISIKILLVLFTCVAAVVIPRLEDLLSLSGSFAAASISLVLPSFFHFFCFKSVEQFSRVLLVLDIIIVIVGIAGSVLGTYAATVELLS</sequence>
<evidence type="ECO:0000313" key="7">
    <source>
        <dbReference type="EMBL" id="NDJ92629.1"/>
    </source>
</evidence>
<evidence type="ECO:0000256" key="3">
    <source>
        <dbReference type="ARBA" id="ARBA00022989"/>
    </source>
</evidence>
<feature type="transmembrane region" description="Helical" evidence="5">
    <location>
        <begin position="20"/>
        <end position="39"/>
    </location>
</feature>
<proteinExistence type="predicted"/>
<evidence type="ECO:0000256" key="2">
    <source>
        <dbReference type="ARBA" id="ARBA00022692"/>
    </source>
</evidence>
<comment type="subcellular location">
    <subcellularLocation>
        <location evidence="1">Membrane</location>
    </subcellularLocation>
</comment>